<organism evidence="3">
    <name type="scientific">Trichogramma dendrolimi</name>
    <dbReference type="NCBI Taxonomy" id="114056"/>
    <lineage>
        <taxon>Eukaryota</taxon>
        <taxon>Metazoa</taxon>
        <taxon>Ecdysozoa</taxon>
        <taxon>Arthropoda</taxon>
        <taxon>Hexapoda</taxon>
        <taxon>Insecta</taxon>
        <taxon>Pterygota</taxon>
        <taxon>Neoptera</taxon>
        <taxon>Endopterygota</taxon>
        <taxon>Hymenoptera</taxon>
        <taxon>Apocrita</taxon>
        <taxon>Proctotrupomorpha</taxon>
        <taxon>Chalcidoidea</taxon>
        <taxon>Trichogrammatidae</taxon>
        <taxon>Trichogramma</taxon>
    </lineage>
</organism>
<feature type="compositionally biased region" description="Low complexity" evidence="1">
    <location>
        <begin position="142"/>
        <end position="152"/>
    </location>
</feature>
<reference evidence="3" key="1">
    <citation type="submission" date="2015-05" db="EMBL/GenBank/DDBJ databases">
        <title>Transcriptome analysis and olfactory genes identification of a widely used parasitoid wasp Trichogramma dendrolimi Matsumura (Hymenoptera: Trichogrammatidae).</title>
        <authorList>
            <person name="Zhang S."/>
        </authorList>
    </citation>
    <scope>NUCLEOTIDE SEQUENCE</scope>
</reference>
<dbReference type="AlphaFoldDB" id="A0A2S0BE16"/>
<dbReference type="SUPFAM" id="SSF47565">
    <property type="entry name" value="Insect pheromone/odorant-binding proteins"/>
    <property type="match status" value="1"/>
</dbReference>
<dbReference type="Gene3D" id="1.10.238.20">
    <property type="entry name" value="Pheromone/general odorant binding protein domain"/>
    <property type="match status" value="1"/>
</dbReference>
<dbReference type="CDD" id="cd23992">
    <property type="entry name" value="PBP_GOBP"/>
    <property type="match status" value="1"/>
</dbReference>
<name>A0A2S0BE16_9HYME</name>
<proteinExistence type="evidence at transcript level"/>
<keyword evidence="2" id="KW-0732">Signal</keyword>
<feature type="signal peptide" evidence="2">
    <location>
        <begin position="1"/>
        <end position="16"/>
    </location>
</feature>
<dbReference type="InterPro" id="IPR036728">
    <property type="entry name" value="PBP_GOBP_sf"/>
</dbReference>
<dbReference type="EMBL" id="KR812311">
    <property type="protein sequence ID" value="ANG08511.1"/>
    <property type="molecule type" value="mRNA"/>
</dbReference>
<feature type="chain" id="PRO_5015509178" evidence="2">
    <location>
        <begin position="17"/>
        <end position="187"/>
    </location>
</feature>
<dbReference type="GO" id="GO:0005549">
    <property type="term" value="F:odorant binding"/>
    <property type="evidence" value="ECO:0007669"/>
    <property type="project" value="InterPro"/>
</dbReference>
<evidence type="ECO:0000256" key="2">
    <source>
        <dbReference type="SAM" id="SignalP"/>
    </source>
</evidence>
<protein>
    <submittedName>
        <fullName evidence="3">Odorant-binding protein 21</fullName>
    </submittedName>
</protein>
<evidence type="ECO:0000313" key="3">
    <source>
        <dbReference type="EMBL" id="ANG08511.1"/>
    </source>
</evidence>
<feature type="region of interest" description="Disordered" evidence="1">
    <location>
        <begin position="128"/>
        <end position="155"/>
    </location>
</feature>
<accession>A0A2S0BE16</accession>
<evidence type="ECO:0000256" key="1">
    <source>
        <dbReference type="SAM" id="MobiDB-lite"/>
    </source>
</evidence>
<sequence>MRISLCLVLFFTIARTEDNSSYYGKALSACMADKGITEEVYMKTDDTKSLCLTLCAYEKLGSIKDGVFAPQKITENLLDDRIGSEDREEVMNLVNICIEAAKNIEKLCDKADSVEDCILNHGNKYYTEEEDNTNLSKEEQRSTSTARPSSTTQKLTLTARAAPVAEKLTTTMRNSNVKNPISKVILT</sequence>